<keyword evidence="8 14" id="KW-0862">Zinc</keyword>
<dbReference type="PROSITE" id="PS01056">
    <property type="entry name" value="DNA_LIGASE_N2"/>
    <property type="match status" value="1"/>
</dbReference>
<dbReference type="PROSITE" id="PS50172">
    <property type="entry name" value="BRCT"/>
    <property type="match status" value="1"/>
</dbReference>
<dbReference type="Gene3D" id="1.10.287.610">
    <property type="entry name" value="Helix hairpin bin"/>
    <property type="match status" value="1"/>
</dbReference>
<dbReference type="Pfam" id="PF03119">
    <property type="entry name" value="DNA_ligase_ZBD"/>
    <property type="match status" value="1"/>
</dbReference>
<evidence type="ECO:0000256" key="1">
    <source>
        <dbReference type="ARBA" id="ARBA00004067"/>
    </source>
</evidence>
<feature type="binding site" evidence="14">
    <location>
        <position position="288"/>
    </location>
    <ligand>
        <name>NAD(+)</name>
        <dbReference type="ChEBI" id="CHEBI:57540"/>
    </ligand>
</feature>
<keyword evidence="10 14" id="KW-0520">NAD</keyword>
<dbReference type="AlphaFoldDB" id="A0A7D3XV26"/>
<dbReference type="Pfam" id="PF01653">
    <property type="entry name" value="DNA_ligase_aden"/>
    <property type="match status" value="1"/>
</dbReference>
<feature type="binding site" evidence="14">
    <location>
        <position position="406"/>
    </location>
    <ligand>
        <name>Zn(2+)</name>
        <dbReference type="ChEBI" id="CHEBI:29105"/>
    </ligand>
</feature>
<dbReference type="FunFam" id="1.10.150.20:FF:000007">
    <property type="entry name" value="DNA ligase"/>
    <property type="match status" value="1"/>
</dbReference>
<evidence type="ECO:0000256" key="2">
    <source>
        <dbReference type="ARBA" id="ARBA00012722"/>
    </source>
</evidence>
<dbReference type="NCBIfam" id="NF005932">
    <property type="entry name" value="PRK07956.1"/>
    <property type="match status" value="1"/>
</dbReference>
<dbReference type="SUPFAM" id="SSF52113">
    <property type="entry name" value="BRCT domain"/>
    <property type="match status" value="1"/>
</dbReference>
<dbReference type="Gene3D" id="2.40.50.140">
    <property type="entry name" value="Nucleic acid-binding proteins"/>
    <property type="match status" value="1"/>
</dbReference>
<proteinExistence type="inferred from homology"/>
<dbReference type="Gene3D" id="1.10.150.20">
    <property type="entry name" value="5' to 3' exonuclease, C-terminal subdomain"/>
    <property type="match status" value="2"/>
</dbReference>
<dbReference type="SUPFAM" id="SSF47781">
    <property type="entry name" value="RuvA domain 2-like"/>
    <property type="match status" value="1"/>
</dbReference>
<feature type="binding site" evidence="14">
    <location>
        <position position="312"/>
    </location>
    <ligand>
        <name>NAD(+)</name>
        <dbReference type="ChEBI" id="CHEBI:57540"/>
    </ligand>
</feature>
<keyword evidence="4 14" id="KW-0436">Ligase</keyword>
<dbReference type="Gene3D" id="3.40.50.10190">
    <property type="entry name" value="BRCT domain"/>
    <property type="match status" value="1"/>
</dbReference>
<evidence type="ECO:0000256" key="6">
    <source>
        <dbReference type="ARBA" id="ARBA00022723"/>
    </source>
</evidence>
<keyword evidence="11 14" id="KW-0234">DNA repair</keyword>
<dbReference type="InterPro" id="IPR018239">
    <property type="entry name" value="DNA_ligase_AS"/>
</dbReference>
<evidence type="ECO:0000256" key="12">
    <source>
        <dbReference type="ARBA" id="ARBA00034005"/>
    </source>
</evidence>
<dbReference type="FunFam" id="2.40.50.140:FF:000012">
    <property type="entry name" value="DNA ligase"/>
    <property type="match status" value="1"/>
</dbReference>
<dbReference type="PIRSF" id="PIRSF001604">
    <property type="entry name" value="LigA"/>
    <property type="match status" value="1"/>
</dbReference>
<reference evidence="17 18" key="1">
    <citation type="submission" date="2019-07" db="EMBL/GenBank/DDBJ databases">
        <title>Thalassofilum flectens gen. nov., sp. nov., a novel moderate thermophilic anaerobe from a shallow sea hot spring in Kunashir Island (Russia), representing a new family in the order Bacteroidales, and proposal of Thalassofilacea fam. nov.</title>
        <authorList>
            <person name="Kochetkova T.V."/>
            <person name="Podosokorskaya O.A."/>
            <person name="Novikov A."/>
            <person name="Elcheninov A.G."/>
            <person name="Toshchakov S.V."/>
            <person name="Kublanov I.V."/>
        </authorList>
    </citation>
    <scope>NUCLEOTIDE SEQUENCE [LARGE SCALE GENOMIC DNA]</scope>
    <source>
        <strain evidence="17 18">38-H</strain>
    </source>
</reference>
<evidence type="ECO:0000256" key="14">
    <source>
        <dbReference type="HAMAP-Rule" id="MF_01588"/>
    </source>
</evidence>
<protein>
    <recommendedName>
        <fullName evidence="3 14">DNA ligase</fullName>
        <ecNumber evidence="2 14">6.5.1.2</ecNumber>
    </recommendedName>
    <alternativeName>
        <fullName evidence="14">Polydeoxyribonucleotide synthase [NAD(+)]</fullName>
    </alternativeName>
</protein>
<dbReference type="NCBIfam" id="TIGR00575">
    <property type="entry name" value="dnlj"/>
    <property type="match status" value="1"/>
</dbReference>
<comment type="similarity">
    <text evidence="13 14">Belongs to the NAD-dependent DNA ligase family. LigA subfamily.</text>
</comment>
<dbReference type="PANTHER" id="PTHR23389">
    <property type="entry name" value="CHROMOSOME TRANSMISSION FIDELITY FACTOR 18"/>
    <property type="match status" value="1"/>
</dbReference>
<dbReference type="InterPro" id="IPR001357">
    <property type="entry name" value="BRCT_dom"/>
</dbReference>
<dbReference type="InterPro" id="IPR012340">
    <property type="entry name" value="NA-bd_OB-fold"/>
</dbReference>
<dbReference type="Pfam" id="PF03120">
    <property type="entry name" value="OB_DNA_ligase"/>
    <property type="match status" value="1"/>
</dbReference>
<dbReference type="InterPro" id="IPR003583">
    <property type="entry name" value="Hlx-hairpin-Hlx_DNA-bd_motif"/>
</dbReference>
<keyword evidence="7 14" id="KW-0227">DNA damage</keyword>
<feature type="binding site" evidence="14">
    <location>
        <position position="136"/>
    </location>
    <ligand>
        <name>NAD(+)</name>
        <dbReference type="ChEBI" id="CHEBI:57540"/>
    </ligand>
</feature>
<dbReference type="Pfam" id="PF12826">
    <property type="entry name" value="HHH_2"/>
    <property type="match status" value="1"/>
</dbReference>
<dbReference type="GO" id="GO:0006281">
    <property type="term" value="P:DNA repair"/>
    <property type="evidence" value="ECO:0007669"/>
    <property type="project" value="UniProtKB-KW"/>
</dbReference>
<dbReference type="GO" id="GO:0005829">
    <property type="term" value="C:cytosol"/>
    <property type="evidence" value="ECO:0007669"/>
    <property type="project" value="TreeGrafter"/>
</dbReference>
<keyword evidence="14" id="KW-0464">Manganese</keyword>
<dbReference type="SMART" id="SM00278">
    <property type="entry name" value="HhH1"/>
    <property type="match status" value="3"/>
</dbReference>
<dbReference type="GO" id="GO:0003911">
    <property type="term" value="F:DNA ligase (NAD+) activity"/>
    <property type="evidence" value="ECO:0007669"/>
    <property type="project" value="UniProtKB-UniRule"/>
</dbReference>
<dbReference type="EMBL" id="CP041345">
    <property type="protein sequence ID" value="QKG79851.1"/>
    <property type="molecule type" value="Genomic_DNA"/>
</dbReference>
<comment type="function">
    <text evidence="1 14">DNA ligase that catalyzes the formation of phosphodiester linkages between 5'-phosphoryl and 3'-hydroxyl groups in double-stranded DNA using NAD as a coenzyme and as the energy source for the reaction. It is essential for DNA replication and repair of damaged DNA.</text>
</comment>
<dbReference type="InterPro" id="IPR013840">
    <property type="entry name" value="DNAligase_N"/>
</dbReference>
<sequence>MDKQKALERIKYLRSELNRHNYLYYVKAEPEISDYDYDLLLRELADLERQFPEFDDPNSPTKRVGSDLSHDFTQVRHRYPMLSLANVYSFDELGEFDNRVRKALTEGFEYVCELKFDGVAIGLTYHDGKLVQAVTRGDGTVGDDVTTNVRTIRTIPLELNGNDFPKEFEIRGEIFMPRKVFDELNAEREEIGETPFANPRNAAAGTLKLLNSAEVAKRKLDCFLYFILGENLPFDNHYQNMLKAKEWGFKVSEYMTLCKDLQEVKQFIDNWEDKRKKLPVDTDGVVIKVNSYKHQALLGLTAKTPRWAVAFKYKPERVSTELLSVDFQVGRTGAITPVANLKPVKLAGTTVKRASLHNADQIEQLGIRVGDWVFVEKGGEIIPKIVGVDKSKATLFTKSIVFPESCPECGVALVRPEGEARHFCPNQNGCPPQIKGRIEHFISRKALNIDGLGEETVALLFDKKLISDAADLYALTKEQLLGLERFAEKSADNAIKSIEKSKSVPFPRVLYGIGIRYVGETTAKKLAQHFRSIDAIANATVEQFIEVEDVGERIAASIVDFFKDERNIKLIEKLKSAGVQLQLSDEETRKISDKLKGLTIVISGTFSRVSRDELKELIVKHGGKNVSSLSSSTSLLVAGEKMGPAKFEKANKLGIKIITEEEFFDMIEE</sequence>
<accession>A0A7D3XV26</accession>
<evidence type="ECO:0000313" key="18">
    <source>
        <dbReference type="Proteomes" id="UP000500961"/>
    </source>
</evidence>
<gene>
    <name evidence="14 17" type="primary">ligA</name>
    <name evidence="17" type="ORF">FHG85_06110</name>
</gene>
<evidence type="ECO:0000256" key="15">
    <source>
        <dbReference type="RuleBase" id="RU000618"/>
    </source>
</evidence>
<dbReference type="SMART" id="SM00292">
    <property type="entry name" value="BRCT"/>
    <property type="match status" value="1"/>
</dbReference>
<dbReference type="InterPro" id="IPR036420">
    <property type="entry name" value="BRCT_dom_sf"/>
</dbReference>
<dbReference type="SMART" id="SM00532">
    <property type="entry name" value="LIGANc"/>
    <property type="match status" value="1"/>
</dbReference>
<dbReference type="GO" id="GO:0006260">
    <property type="term" value="P:DNA replication"/>
    <property type="evidence" value="ECO:0007669"/>
    <property type="project" value="UniProtKB-KW"/>
</dbReference>
<dbReference type="SUPFAM" id="SSF50249">
    <property type="entry name" value="Nucleic acid-binding proteins"/>
    <property type="match status" value="1"/>
</dbReference>
<feature type="active site" description="N6-AMP-lysine intermediate" evidence="14">
    <location>
        <position position="115"/>
    </location>
</feature>
<dbReference type="InterPro" id="IPR033136">
    <property type="entry name" value="DNA_ligase_CS"/>
</dbReference>
<dbReference type="GO" id="GO:0003677">
    <property type="term" value="F:DNA binding"/>
    <property type="evidence" value="ECO:0007669"/>
    <property type="project" value="InterPro"/>
</dbReference>
<feature type="domain" description="BRCT" evidence="16">
    <location>
        <begin position="590"/>
        <end position="669"/>
    </location>
</feature>
<dbReference type="RefSeq" id="WP_173074006.1">
    <property type="nucleotide sequence ID" value="NZ_CP041345.1"/>
</dbReference>
<dbReference type="InterPro" id="IPR010994">
    <property type="entry name" value="RuvA_2-like"/>
</dbReference>
<evidence type="ECO:0000256" key="10">
    <source>
        <dbReference type="ARBA" id="ARBA00023027"/>
    </source>
</evidence>
<evidence type="ECO:0000256" key="5">
    <source>
        <dbReference type="ARBA" id="ARBA00022705"/>
    </source>
</evidence>
<dbReference type="Pfam" id="PF00533">
    <property type="entry name" value="BRCT"/>
    <property type="match status" value="1"/>
</dbReference>
<dbReference type="FunFam" id="1.10.150.20:FF:000006">
    <property type="entry name" value="DNA ligase"/>
    <property type="match status" value="1"/>
</dbReference>
<dbReference type="FunFam" id="3.30.470.30:FF:000001">
    <property type="entry name" value="DNA ligase"/>
    <property type="match status" value="1"/>
</dbReference>
<name>A0A7D3XV26_9BACT</name>
<dbReference type="InterPro" id="IPR004149">
    <property type="entry name" value="Znf_DNAligase_C4"/>
</dbReference>
<dbReference type="PROSITE" id="PS01055">
    <property type="entry name" value="DNA_LIGASE_N1"/>
    <property type="match status" value="1"/>
</dbReference>
<dbReference type="SUPFAM" id="SSF56091">
    <property type="entry name" value="DNA ligase/mRNA capping enzyme, catalytic domain"/>
    <property type="match status" value="1"/>
</dbReference>
<dbReference type="InterPro" id="IPR001679">
    <property type="entry name" value="DNA_ligase"/>
</dbReference>
<organism evidence="17 18">
    <name type="scientific">Tenuifilum thalassicum</name>
    <dbReference type="NCBI Taxonomy" id="2590900"/>
    <lineage>
        <taxon>Bacteria</taxon>
        <taxon>Pseudomonadati</taxon>
        <taxon>Bacteroidota</taxon>
        <taxon>Bacteroidia</taxon>
        <taxon>Bacteroidales</taxon>
        <taxon>Tenuifilaceae</taxon>
        <taxon>Tenuifilum</taxon>
    </lineage>
</organism>
<comment type="cofactor">
    <cofactor evidence="14">
        <name>Mg(2+)</name>
        <dbReference type="ChEBI" id="CHEBI:18420"/>
    </cofactor>
    <cofactor evidence="14">
        <name>Mn(2+)</name>
        <dbReference type="ChEBI" id="CHEBI:29035"/>
    </cofactor>
</comment>
<keyword evidence="6 14" id="KW-0479">Metal-binding</keyword>
<dbReference type="Gene3D" id="3.30.470.30">
    <property type="entry name" value="DNA ligase/mRNA capping enzyme"/>
    <property type="match status" value="1"/>
</dbReference>
<keyword evidence="5 14" id="KW-0235">DNA replication</keyword>
<keyword evidence="9 14" id="KW-0460">Magnesium</keyword>
<evidence type="ECO:0000256" key="8">
    <source>
        <dbReference type="ARBA" id="ARBA00022833"/>
    </source>
</evidence>
<dbReference type="InterPro" id="IPR041663">
    <property type="entry name" value="DisA/LigA_HHH"/>
</dbReference>
<dbReference type="InterPro" id="IPR013839">
    <property type="entry name" value="DNAligase_adenylation"/>
</dbReference>
<dbReference type="GO" id="GO:0046872">
    <property type="term" value="F:metal ion binding"/>
    <property type="evidence" value="ECO:0007669"/>
    <property type="project" value="UniProtKB-KW"/>
</dbReference>
<dbReference type="CDD" id="cd00114">
    <property type="entry name" value="LIGANc"/>
    <property type="match status" value="1"/>
</dbReference>
<feature type="binding site" evidence="14">
    <location>
        <position position="424"/>
    </location>
    <ligand>
        <name>Zn(2+)</name>
        <dbReference type="ChEBI" id="CHEBI:29105"/>
    </ligand>
</feature>
<feature type="binding site" evidence="14">
    <location>
        <begin position="83"/>
        <end position="84"/>
    </location>
    <ligand>
        <name>NAD(+)</name>
        <dbReference type="ChEBI" id="CHEBI:57540"/>
    </ligand>
</feature>
<feature type="binding site" evidence="14">
    <location>
        <position position="173"/>
    </location>
    <ligand>
        <name>NAD(+)</name>
        <dbReference type="ChEBI" id="CHEBI:57540"/>
    </ligand>
</feature>
<dbReference type="PANTHER" id="PTHR23389:SF9">
    <property type="entry name" value="DNA LIGASE"/>
    <property type="match status" value="1"/>
</dbReference>
<feature type="binding site" evidence="14">
    <location>
        <position position="113"/>
    </location>
    <ligand>
        <name>NAD(+)</name>
        <dbReference type="ChEBI" id="CHEBI:57540"/>
    </ligand>
</feature>
<evidence type="ECO:0000256" key="4">
    <source>
        <dbReference type="ARBA" id="ARBA00022598"/>
    </source>
</evidence>
<evidence type="ECO:0000256" key="7">
    <source>
        <dbReference type="ARBA" id="ARBA00022763"/>
    </source>
</evidence>
<evidence type="ECO:0000313" key="17">
    <source>
        <dbReference type="EMBL" id="QKG79851.1"/>
    </source>
</evidence>
<dbReference type="Gene3D" id="6.20.10.30">
    <property type="match status" value="1"/>
</dbReference>
<dbReference type="HAMAP" id="MF_01588">
    <property type="entry name" value="DNA_ligase_A"/>
    <property type="match status" value="1"/>
</dbReference>
<comment type="catalytic activity">
    <reaction evidence="12 14 15">
        <text>NAD(+) + (deoxyribonucleotide)n-3'-hydroxyl + 5'-phospho-(deoxyribonucleotide)m = (deoxyribonucleotide)n+m + AMP + beta-nicotinamide D-nucleotide.</text>
        <dbReference type="EC" id="6.5.1.2"/>
    </reaction>
</comment>
<feature type="binding site" evidence="14">
    <location>
        <position position="409"/>
    </location>
    <ligand>
        <name>Zn(2+)</name>
        <dbReference type="ChEBI" id="CHEBI:29105"/>
    </ligand>
</feature>
<evidence type="ECO:0000256" key="9">
    <source>
        <dbReference type="ARBA" id="ARBA00022842"/>
    </source>
</evidence>
<dbReference type="Proteomes" id="UP000500961">
    <property type="component" value="Chromosome"/>
</dbReference>
<dbReference type="InterPro" id="IPR004150">
    <property type="entry name" value="NAD_DNA_ligase_OB"/>
</dbReference>
<evidence type="ECO:0000256" key="13">
    <source>
        <dbReference type="ARBA" id="ARBA00060881"/>
    </source>
</evidence>
<evidence type="ECO:0000259" key="16">
    <source>
        <dbReference type="PROSITE" id="PS50172"/>
    </source>
</evidence>
<keyword evidence="18" id="KW-1185">Reference proteome</keyword>
<feature type="binding site" evidence="14">
    <location>
        <begin position="34"/>
        <end position="38"/>
    </location>
    <ligand>
        <name>NAD(+)</name>
        <dbReference type="ChEBI" id="CHEBI:57540"/>
    </ligand>
</feature>
<evidence type="ECO:0000256" key="11">
    <source>
        <dbReference type="ARBA" id="ARBA00023204"/>
    </source>
</evidence>
<evidence type="ECO:0000256" key="3">
    <source>
        <dbReference type="ARBA" id="ARBA00013308"/>
    </source>
</evidence>
<dbReference type="EC" id="6.5.1.2" evidence="2 14"/>
<dbReference type="KEGG" id="ttz:FHG85_06110"/>
<feature type="binding site" evidence="14">
    <location>
        <position position="430"/>
    </location>
    <ligand>
        <name>Zn(2+)</name>
        <dbReference type="ChEBI" id="CHEBI:29105"/>
    </ligand>
</feature>